<evidence type="ECO:0000313" key="1">
    <source>
        <dbReference type="EMBL" id="WNF23457.1"/>
    </source>
</evidence>
<dbReference type="EMBL" id="CP134494">
    <property type="protein sequence ID" value="WNF23457.1"/>
    <property type="molecule type" value="Genomic_DNA"/>
</dbReference>
<keyword evidence="2" id="KW-1185">Reference proteome</keyword>
<protein>
    <submittedName>
        <fullName evidence="1">Uncharacterized protein</fullName>
    </submittedName>
</protein>
<dbReference type="RefSeq" id="WP_311073783.1">
    <property type="nucleotide sequence ID" value="NZ_CP134494.1"/>
</dbReference>
<gene>
    <name evidence="1" type="ORF">RH061_02795</name>
</gene>
<sequence length="261" mass="30214">MSWFKERAAYSEHMAYRDLNPNRYVEKYGTNKHSDHSKVLSSDLSINQNLVDNLLYKLMILLPNRTLSLPQNITIVTDYKWSEHRDNDSSVIGCSLFFTLLQNGLLLRRGRIILSNWGNRGEPASVYEDAFSRFIIVELLKPKSTTNYNGINQYGFHKYLNAKFAKLIPEYKILGVPKEVKRDILKTLETDFGLTVKDQSILLELVNIHDGNNKELLKFLQQLIIIGLVKEVHRGRLPELELTSFNDRPSMKEISVNSLER</sequence>
<reference evidence="1 2" key="1">
    <citation type="submission" date="2023-09" db="EMBL/GenBank/DDBJ databases">
        <title>Microbial mechanism of fulvic acid promoting antimony reduction mineralization in rice fields.</title>
        <authorList>
            <person name="Chen G."/>
            <person name="Lan J."/>
        </authorList>
    </citation>
    <scope>NUCLEOTIDE SEQUENCE [LARGE SCALE GENOMIC DNA]</scope>
    <source>
        <strain evidence="1 2">PS1</strain>
    </source>
</reference>
<name>A0ABY9VHM7_9BACI</name>
<proteinExistence type="predicted"/>
<organism evidence="1 2">
    <name type="scientific">Mesobacillus jeotgali</name>
    <dbReference type="NCBI Taxonomy" id="129985"/>
    <lineage>
        <taxon>Bacteria</taxon>
        <taxon>Bacillati</taxon>
        <taxon>Bacillota</taxon>
        <taxon>Bacilli</taxon>
        <taxon>Bacillales</taxon>
        <taxon>Bacillaceae</taxon>
        <taxon>Mesobacillus</taxon>
    </lineage>
</organism>
<accession>A0ABY9VHM7</accession>
<dbReference type="Proteomes" id="UP001303324">
    <property type="component" value="Chromosome"/>
</dbReference>
<evidence type="ECO:0000313" key="2">
    <source>
        <dbReference type="Proteomes" id="UP001303324"/>
    </source>
</evidence>